<dbReference type="STRING" id="453.Lfee_2004"/>
<feature type="transmembrane region" description="Helical" evidence="5">
    <location>
        <begin position="159"/>
        <end position="176"/>
    </location>
</feature>
<feature type="domain" description="EamA" evidence="6">
    <location>
        <begin position="78"/>
        <end position="201"/>
    </location>
</feature>
<dbReference type="InterPro" id="IPR000620">
    <property type="entry name" value="EamA_dom"/>
</dbReference>
<feature type="transmembrane region" description="Helical" evidence="5">
    <location>
        <begin position="72"/>
        <end position="91"/>
    </location>
</feature>
<reference evidence="7 9" key="1">
    <citation type="submission" date="2015-11" db="EMBL/GenBank/DDBJ databases">
        <title>Genomic analysis of 38 Legionella species identifies large and diverse effector repertoires.</title>
        <authorList>
            <person name="Burstein D."/>
            <person name="Amaro F."/>
            <person name="Zusman T."/>
            <person name="Lifshitz Z."/>
            <person name="Cohen O."/>
            <person name="Gilbert J.A."/>
            <person name="Pupko T."/>
            <person name="Shuman H.A."/>
            <person name="Segal G."/>
        </authorList>
    </citation>
    <scope>NUCLEOTIDE SEQUENCE [LARGE SCALE GENOMIC DNA]</scope>
    <source>
        <strain evidence="7 9">WO-44C</strain>
    </source>
</reference>
<evidence type="ECO:0000256" key="1">
    <source>
        <dbReference type="ARBA" id="ARBA00004141"/>
    </source>
</evidence>
<keyword evidence="2 5" id="KW-0812">Transmembrane</keyword>
<evidence type="ECO:0000313" key="10">
    <source>
        <dbReference type="Proteomes" id="UP000251942"/>
    </source>
</evidence>
<dbReference type="PANTHER" id="PTHR22911">
    <property type="entry name" value="ACYL-MALONYL CONDENSING ENZYME-RELATED"/>
    <property type="match status" value="1"/>
</dbReference>
<dbReference type="SUPFAM" id="SSF103481">
    <property type="entry name" value="Multidrug resistance efflux transporter EmrE"/>
    <property type="match status" value="2"/>
</dbReference>
<evidence type="ECO:0000256" key="5">
    <source>
        <dbReference type="SAM" id="Phobius"/>
    </source>
</evidence>
<dbReference type="EMBL" id="UASS01000014">
    <property type="protein sequence ID" value="SPX60984.1"/>
    <property type="molecule type" value="Genomic_DNA"/>
</dbReference>
<evidence type="ECO:0000313" key="9">
    <source>
        <dbReference type="Proteomes" id="UP000054698"/>
    </source>
</evidence>
<evidence type="ECO:0000313" key="8">
    <source>
        <dbReference type="EMBL" id="SPX60984.1"/>
    </source>
</evidence>
<dbReference type="InterPro" id="IPR037185">
    <property type="entry name" value="EmrE-like"/>
</dbReference>
<feature type="transmembrane region" description="Helical" evidence="5">
    <location>
        <begin position="15"/>
        <end position="40"/>
    </location>
</feature>
<evidence type="ECO:0000259" key="6">
    <source>
        <dbReference type="Pfam" id="PF00892"/>
    </source>
</evidence>
<keyword evidence="3 5" id="KW-1133">Transmembrane helix</keyword>
<accession>A0A0W0TKR0</accession>
<dbReference type="GO" id="GO:0016020">
    <property type="term" value="C:membrane"/>
    <property type="evidence" value="ECO:0007669"/>
    <property type="project" value="UniProtKB-SubCell"/>
</dbReference>
<dbReference type="Proteomes" id="UP000251942">
    <property type="component" value="Unassembled WGS sequence"/>
</dbReference>
<dbReference type="PATRIC" id="fig|453.4.peg.2195"/>
<proteinExistence type="predicted"/>
<feature type="transmembrane region" description="Helical" evidence="5">
    <location>
        <begin position="103"/>
        <end position="124"/>
    </location>
</feature>
<gene>
    <name evidence="7" type="ORF">Lfee_2004</name>
    <name evidence="8" type="ORF">NCTC12022_01722</name>
</gene>
<protein>
    <submittedName>
        <fullName evidence="7">EamA-like transporter family protein</fullName>
    </submittedName>
    <submittedName>
        <fullName evidence="8">Predicted permeases</fullName>
    </submittedName>
</protein>
<evidence type="ECO:0000313" key="7">
    <source>
        <dbReference type="EMBL" id="KTC96206.1"/>
    </source>
</evidence>
<evidence type="ECO:0000256" key="4">
    <source>
        <dbReference type="ARBA" id="ARBA00023136"/>
    </source>
</evidence>
<organism evidence="7 9">
    <name type="scientific">Legionella feeleii</name>
    <dbReference type="NCBI Taxonomy" id="453"/>
    <lineage>
        <taxon>Bacteria</taxon>
        <taxon>Pseudomonadati</taxon>
        <taxon>Pseudomonadota</taxon>
        <taxon>Gammaproteobacteria</taxon>
        <taxon>Legionellales</taxon>
        <taxon>Legionellaceae</taxon>
        <taxon>Legionella</taxon>
    </lineage>
</organism>
<dbReference type="EMBL" id="LNYB01000081">
    <property type="protein sequence ID" value="KTC96206.1"/>
    <property type="molecule type" value="Genomic_DNA"/>
</dbReference>
<sequence>MVFASTGLLFLSITLLPITVVCSISYTSPILTMLLGVLLLKEKIPKSHLVAIGICFIGILIIINPLTNQFNYFVIVPVLQVLLVALNNVLLKRFAVTDSELTIIFYSALFNFFFALLLPIKFVIPNNLNLLLFMAIGILSSAVILLRTRAYKNTDLSKLALFEYTSIAWALLYDYLLDSKNLTASTIVGVGMIVASCFYIAFLKQRKIITIQPNNKLSFKENTNVTEQI</sequence>
<feature type="transmembrane region" description="Helical" evidence="5">
    <location>
        <begin position="182"/>
        <end position="202"/>
    </location>
</feature>
<keyword evidence="9" id="KW-1185">Reference proteome</keyword>
<dbReference type="Pfam" id="PF00892">
    <property type="entry name" value="EamA"/>
    <property type="match status" value="2"/>
</dbReference>
<dbReference type="Proteomes" id="UP000054698">
    <property type="component" value="Unassembled WGS sequence"/>
</dbReference>
<evidence type="ECO:0000256" key="2">
    <source>
        <dbReference type="ARBA" id="ARBA00022692"/>
    </source>
</evidence>
<dbReference type="PANTHER" id="PTHR22911:SF6">
    <property type="entry name" value="SOLUTE CARRIER FAMILY 35 MEMBER G1"/>
    <property type="match status" value="1"/>
</dbReference>
<reference evidence="8 10" key="2">
    <citation type="submission" date="2018-06" db="EMBL/GenBank/DDBJ databases">
        <authorList>
            <consortium name="Pathogen Informatics"/>
            <person name="Doyle S."/>
        </authorList>
    </citation>
    <scope>NUCLEOTIDE SEQUENCE [LARGE SCALE GENOMIC DNA]</scope>
    <source>
        <strain evidence="8 10">NCTC12022</strain>
    </source>
</reference>
<feature type="domain" description="EamA" evidence="6">
    <location>
        <begin position="4"/>
        <end position="63"/>
    </location>
</feature>
<evidence type="ECO:0000256" key="3">
    <source>
        <dbReference type="ARBA" id="ARBA00022989"/>
    </source>
</evidence>
<feature type="transmembrane region" description="Helical" evidence="5">
    <location>
        <begin position="130"/>
        <end position="147"/>
    </location>
</feature>
<keyword evidence="4 5" id="KW-0472">Membrane</keyword>
<name>A0A0W0TKR0_9GAMM</name>
<feature type="transmembrane region" description="Helical" evidence="5">
    <location>
        <begin position="47"/>
        <end position="66"/>
    </location>
</feature>
<comment type="subcellular location">
    <subcellularLocation>
        <location evidence="1">Membrane</location>
        <topology evidence="1">Multi-pass membrane protein</topology>
    </subcellularLocation>
</comment>
<dbReference type="AlphaFoldDB" id="A0A0W0TKR0"/>